<organism evidence="2 3">
    <name type="scientific">Cohnella terricola</name>
    <dbReference type="NCBI Taxonomy" id="1289167"/>
    <lineage>
        <taxon>Bacteria</taxon>
        <taxon>Bacillati</taxon>
        <taxon>Bacillota</taxon>
        <taxon>Bacilli</taxon>
        <taxon>Bacillales</taxon>
        <taxon>Paenibacillaceae</taxon>
        <taxon>Cohnella</taxon>
    </lineage>
</organism>
<reference evidence="2 3" key="1">
    <citation type="submission" date="2019-07" db="EMBL/GenBank/DDBJ databases">
        <authorList>
            <person name="Kim J."/>
        </authorList>
    </citation>
    <scope>NUCLEOTIDE SEQUENCE [LARGE SCALE GENOMIC DNA]</scope>
    <source>
        <strain evidence="2 3">G13</strain>
    </source>
</reference>
<dbReference type="SUPFAM" id="SSF52833">
    <property type="entry name" value="Thioredoxin-like"/>
    <property type="match status" value="1"/>
</dbReference>
<dbReference type="OrthoDB" id="2622433at2"/>
<dbReference type="EMBL" id="VNJJ01000019">
    <property type="protein sequence ID" value="TVX95973.1"/>
    <property type="molecule type" value="Genomic_DNA"/>
</dbReference>
<dbReference type="InterPro" id="IPR012336">
    <property type="entry name" value="Thioredoxin-like_fold"/>
</dbReference>
<evidence type="ECO:0000313" key="3">
    <source>
        <dbReference type="Proteomes" id="UP000316330"/>
    </source>
</evidence>
<evidence type="ECO:0000259" key="1">
    <source>
        <dbReference type="Pfam" id="PF13192"/>
    </source>
</evidence>
<dbReference type="Proteomes" id="UP000316330">
    <property type="component" value="Unassembled WGS sequence"/>
</dbReference>
<dbReference type="AlphaFoldDB" id="A0A559J7X0"/>
<proteinExistence type="predicted"/>
<keyword evidence="3" id="KW-1185">Reference proteome</keyword>
<sequence>MFLLHGGCLTEWIEGGGLLLIEVVSAGPGCSICQKAIKVVNQVAADFPQIEIQELHVVDQFERLQELNIFSAGAILINGKSEFTTLPSLPKLRERVYELLNHEDKSTR</sequence>
<dbReference type="Pfam" id="PF13192">
    <property type="entry name" value="Thioredoxin_3"/>
    <property type="match status" value="1"/>
</dbReference>
<evidence type="ECO:0000313" key="2">
    <source>
        <dbReference type="EMBL" id="TVX95973.1"/>
    </source>
</evidence>
<gene>
    <name evidence="2" type="ORF">FPZ45_22420</name>
</gene>
<feature type="domain" description="Thioredoxin-like fold" evidence="1">
    <location>
        <begin position="21"/>
        <end position="92"/>
    </location>
</feature>
<protein>
    <recommendedName>
        <fullName evidence="1">Thioredoxin-like fold domain-containing protein</fullName>
    </recommendedName>
</protein>
<accession>A0A559J7X0</accession>
<name>A0A559J7X0_9BACL</name>
<comment type="caution">
    <text evidence="2">The sequence shown here is derived from an EMBL/GenBank/DDBJ whole genome shotgun (WGS) entry which is preliminary data.</text>
</comment>
<dbReference type="InterPro" id="IPR036249">
    <property type="entry name" value="Thioredoxin-like_sf"/>
</dbReference>
<dbReference type="Gene3D" id="3.40.30.10">
    <property type="entry name" value="Glutaredoxin"/>
    <property type="match status" value="1"/>
</dbReference>